<reference evidence="1 2" key="1">
    <citation type="journal article" date="2012" name="PLoS Pathog.">
        <title>Diverse lifestyles and strategies of plant pathogenesis encoded in the genomes of eighteen Dothideomycetes fungi.</title>
        <authorList>
            <person name="Ohm R.A."/>
            <person name="Feau N."/>
            <person name="Henrissat B."/>
            <person name="Schoch C.L."/>
            <person name="Horwitz B.A."/>
            <person name="Barry K.W."/>
            <person name="Condon B.J."/>
            <person name="Copeland A.C."/>
            <person name="Dhillon B."/>
            <person name="Glaser F."/>
            <person name="Hesse C.N."/>
            <person name="Kosti I."/>
            <person name="LaButti K."/>
            <person name="Lindquist E.A."/>
            <person name="Lucas S."/>
            <person name="Salamov A.A."/>
            <person name="Bradshaw R.E."/>
            <person name="Ciuffetti L."/>
            <person name="Hamelin R.C."/>
            <person name="Kema G.H.J."/>
            <person name="Lawrence C."/>
            <person name="Scott J.A."/>
            <person name="Spatafora J.W."/>
            <person name="Turgeon B.G."/>
            <person name="de Wit P.J.G.M."/>
            <person name="Zhong S."/>
            <person name="Goodwin S.B."/>
            <person name="Grigoriev I.V."/>
        </authorList>
    </citation>
    <scope>NUCLEOTIDE SEQUENCE [LARGE SCALE GENOMIC DNA]</scope>
    <source>
        <strain evidence="1 2">CIRAD86</strain>
    </source>
</reference>
<gene>
    <name evidence="1" type="ORF">MYCFIDRAFT_178459</name>
</gene>
<dbReference type="AlphaFoldDB" id="M2ZGR0"/>
<evidence type="ECO:0000313" key="1">
    <source>
        <dbReference type="EMBL" id="EME78304.1"/>
    </source>
</evidence>
<protein>
    <submittedName>
        <fullName evidence="1">Uncharacterized protein</fullName>
    </submittedName>
</protein>
<evidence type="ECO:0000313" key="2">
    <source>
        <dbReference type="Proteomes" id="UP000016932"/>
    </source>
</evidence>
<dbReference type="RefSeq" id="XP_007930705.1">
    <property type="nucleotide sequence ID" value="XM_007932514.1"/>
</dbReference>
<name>M2ZGR0_PSEFD</name>
<keyword evidence="2" id="KW-1185">Reference proteome</keyword>
<sequence length="299" mass="33411">MRPPLDTHHHLDLIPNALLSNMTADYVPTDPASSATARYLEHVTKSIMQAVNDRNFNPSSEPWSLLAPQFRNDPAGRFDSASFLPSVVKKQEKGIIHRPQTKEEHIRFHQEMSIGAPEYFNKVIDATCTCLDEEACIAKVMMSTETHGIPGGLVRPAVSTLEFRKISGSWMATRLRTLPGYDVAGTKTLTPLNSGTPSASSLHPCLLRSTRARRWEPRASVQPDALRLLNLLAILPNATLPERTANRDGTGIIHCHHMSWQTNHWPSELFNAASLADTIVSSLIREYTTRQTELDRYIK</sequence>
<dbReference type="KEGG" id="pfj:MYCFIDRAFT_178459"/>
<dbReference type="OrthoDB" id="3621521at2759"/>
<accession>M2ZGR0</accession>
<organism evidence="1 2">
    <name type="scientific">Pseudocercospora fijiensis (strain CIRAD86)</name>
    <name type="common">Black leaf streak disease fungus</name>
    <name type="synonym">Mycosphaerella fijiensis</name>
    <dbReference type="NCBI Taxonomy" id="383855"/>
    <lineage>
        <taxon>Eukaryota</taxon>
        <taxon>Fungi</taxon>
        <taxon>Dikarya</taxon>
        <taxon>Ascomycota</taxon>
        <taxon>Pezizomycotina</taxon>
        <taxon>Dothideomycetes</taxon>
        <taxon>Dothideomycetidae</taxon>
        <taxon>Mycosphaerellales</taxon>
        <taxon>Mycosphaerellaceae</taxon>
        <taxon>Pseudocercospora</taxon>
    </lineage>
</organism>
<proteinExistence type="predicted"/>
<dbReference type="VEuPathDB" id="FungiDB:MYCFIDRAFT_178459"/>
<dbReference type="EMBL" id="KB446563">
    <property type="protein sequence ID" value="EME78304.1"/>
    <property type="molecule type" value="Genomic_DNA"/>
</dbReference>
<dbReference type="Proteomes" id="UP000016932">
    <property type="component" value="Unassembled WGS sequence"/>
</dbReference>
<dbReference type="GeneID" id="19333943"/>
<dbReference type="HOGENOM" id="CLU_931051_0_0_1"/>